<dbReference type="GO" id="GO:0004559">
    <property type="term" value="F:alpha-mannosidase activity"/>
    <property type="evidence" value="ECO:0007669"/>
    <property type="project" value="TreeGrafter"/>
</dbReference>
<dbReference type="RefSeq" id="WP_343331205.1">
    <property type="nucleotide sequence ID" value="NZ_JAPOHD010000002.1"/>
</dbReference>
<dbReference type="CDD" id="cd11574">
    <property type="entry name" value="GH99"/>
    <property type="match status" value="1"/>
</dbReference>
<dbReference type="AlphaFoldDB" id="A0A9X3F1I4"/>
<name>A0A9X3F1I4_9BACT</name>
<dbReference type="Pfam" id="PF16317">
    <property type="entry name" value="Glyco_hydro_99"/>
    <property type="match status" value="1"/>
</dbReference>
<evidence type="ECO:0000256" key="4">
    <source>
        <dbReference type="ARBA" id="ARBA00022968"/>
    </source>
</evidence>
<dbReference type="Gene3D" id="3.20.20.80">
    <property type="entry name" value="Glycosidases"/>
    <property type="match status" value="1"/>
</dbReference>
<evidence type="ECO:0000256" key="5">
    <source>
        <dbReference type="ARBA" id="ARBA00022989"/>
    </source>
</evidence>
<sequence length="343" mass="40108">MNFKVHTFYYGWYGNPEYDGKYNNWNHPIIPHWRDTTWNHAGHFPGNEDIGANYYPALGEYSSNDPEIISQHMELIKEAGIGVLAISWWGPDQFTDKSVKMYLNLAQQFGLKLTFHIEPVYKSAHEFIRLLEYLHENYLDHPALFRYNGKPLYYIYDSGKVKYYEWNKMLSPEGELSIRNTPLDGLFIGHFERERDGGFILKSGFDGFYTYYASEGFMYGCTSTNWPVLAKFAKENNLLFIPCPGPGYIDTRIRPWNAKNTEDREGGKYYGKMFMNALNVNPDFIGITSFNEWHEGTQIEPAVPKTISTYTYENYGEAVDPMFYIKKTRELVNMYMQKVESNQ</sequence>
<dbReference type="PANTHER" id="PTHR13572">
    <property type="entry name" value="ENDO-ALPHA-1,2-MANNOSIDASE"/>
    <property type="match status" value="1"/>
</dbReference>
<evidence type="ECO:0000313" key="9">
    <source>
        <dbReference type="Proteomes" id="UP001145087"/>
    </source>
</evidence>
<keyword evidence="2" id="KW-0812">Transmembrane</keyword>
<evidence type="ECO:0000256" key="1">
    <source>
        <dbReference type="ARBA" id="ARBA00004323"/>
    </source>
</evidence>
<evidence type="ECO:0000256" key="7">
    <source>
        <dbReference type="ARBA" id="ARBA00023136"/>
    </source>
</evidence>
<evidence type="ECO:0000256" key="3">
    <source>
        <dbReference type="ARBA" id="ARBA00022801"/>
    </source>
</evidence>
<comment type="subcellular location">
    <subcellularLocation>
        <location evidence="1">Golgi apparatus membrane</location>
        <topology evidence="1">Single-pass type II membrane protein</topology>
    </subcellularLocation>
</comment>
<dbReference type="PANTHER" id="PTHR13572:SF4">
    <property type="entry name" value="RE57134P"/>
    <property type="match status" value="1"/>
</dbReference>
<evidence type="ECO:0000313" key="8">
    <source>
        <dbReference type="EMBL" id="MCY1718866.1"/>
    </source>
</evidence>
<protein>
    <submittedName>
        <fullName evidence="8">Glycoside hydrolase family 99 protein</fullName>
    </submittedName>
</protein>
<comment type="caution">
    <text evidence="8">The sequence shown here is derived from an EMBL/GenBank/DDBJ whole genome shotgun (WGS) entry which is preliminary data.</text>
</comment>
<proteinExistence type="predicted"/>
<keyword evidence="9" id="KW-1185">Reference proteome</keyword>
<dbReference type="InterPro" id="IPR026071">
    <property type="entry name" value="Glyco_Hydrolase_99"/>
</dbReference>
<accession>A0A9X3F1I4</accession>
<evidence type="ECO:0000256" key="2">
    <source>
        <dbReference type="ARBA" id="ARBA00022692"/>
    </source>
</evidence>
<dbReference type="Proteomes" id="UP001145087">
    <property type="component" value="Unassembled WGS sequence"/>
</dbReference>
<keyword evidence="5" id="KW-1133">Transmembrane helix</keyword>
<evidence type="ECO:0000256" key="6">
    <source>
        <dbReference type="ARBA" id="ARBA00023034"/>
    </source>
</evidence>
<keyword evidence="4" id="KW-0735">Signal-anchor</keyword>
<organism evidence="8 9">
    <name type="scientific">Draconibacterium aestuarii</name>
    <dbReference type="NCBI Taxonomy" id="2998507"/>
    <lineage>
        <taxon>Bacteria</taxon>
        <taxon>Pseudomonadati</taxon>
        <taxon>Bacteroidota</taxon>
        <taxon>Bacteroidia</taxon>
        <taxon>Marinilabiliales</taxon>
        <taxon>Prolixibacteraceae</taxon>
        <taxon>Draconibacterium</taxon>
    </lineage>
</organism>
<keyword evidence="7" id="KW-0472">Membrane</keyword>
<reference evidence="8" key="1">
    <citation type="submission" date="2022-11" db="EMBL/GenBank/DDBJ databases">
        <title>Marilongibacter aestuarii gen. nov., sp. nov., isolated from tidal flat sediment.</title>
        <authorList>
            <person name="Jiayan W."/>
        </authorList>
    </citation>
    <scope>NUCLEOTIDE SEQUENCE</scope>
    <source>
        <strain evidence="8">Z1-6</strain>
    </source>
</reference>
<gene>
    <name evidence="8" type="ORF">OU798_00840</name>
</gene>
<dbReference type="EMBL" id="JAPOHD010000002">
    <property type="protein sequence ID" value="MCY1718866.1"/>
    <property type="molecule type" value="Genomic_DNA"/>
</dbReference>
<keyword evidence="6" id="KW-0333">Golgi apparatus</keyword>
<keyword evidence="3 8" id="KW-0378">Hydrolase</keyword>